<evidence type="ECO:0000313" key="2">
    <source>
        <dbReference type="EMBL" id="CAD0203686.1"/>
    </source>
</evidence>
<feature type="region of interest" description="Disordered" evidence="1">
    <location>
        <begin position="1"/>
        <end position="73"/>
    </location>
</feature>
<organism evidence="2 3">
    <name type="scientific">Chrysodeixis includens</name>
    <name type="common">Soybean looper</name>
    <name type="synonym">Pseudoplusia includens</name>
    <dbReference type="NCBI Taxonomy" id="689277"/>
    <lineage>
        <taxon>Eukaryota</taxon>
        <taxon>Metazoa</taxon>
        <taxon>Ecdysozoa</taxon>
        <taxon>Arthropoda</taxon>
        <taxon>Hexapoda</taxon>
        <taxon>Insecta</taxon>
        <taxon>Pterygota</taxon>
        <taxon>Neoptera</taxon>
        <taxon>Endopterygota</taxon>
        <taxon>Lepidoptera</taxon>
        <taxon>Glossata</taxon>
        <taxon>Ditrysia</taxon>
        <taxon>Noctuoidea</taxon>
        <taxon>Noctuidae</taxon>
        <taxon>Plusiinae</taxon>
        <taxon>Chrysodeixis</taxon>
    </lineage>
</organism>
<feature type="compositionally biased region" description="Low complexity" evidence="1">
    <location>
        <begin position="44"/>
        <end position="65"/>
    </location>
</feature>
<name>A0A9N8KZ09_CHRIL</name>
<dbReference type="Proteomes" id="UP001154114">
    <property type="component" value="Chromosome 20"/>
</dbReference>
<evidence type="ECO:0000313" key="3">
    <source>
        <dbReference type="Proteomes" id="UP001154114"/>
    </source>
</evidence>
<protein>
    <submittedName>
        <fullName evidence="2">Uncharacterized protein</fullName>
    </submittedName>
</protein>
<dbReference type="AlphaFoldDB" id="A0A9N8KZ09"/>
<reference evidence="2" key="1">
    <citation type="submission" date="2021-12" db="EMBL/GenBank/DDBJ databases">
        <authorList>
            <person name="King R."/>
        </authorList>
    </citation>
    <scope>NUCLEOTIDE SEQUENCE</scope>
</reference>
<dbReference type="EMBL" id="LR824023">
    <property type="protein sequence ID" value="CAD0203686.1"/>
    <property type="molecule type" value="Genomic_DNA"/>
</dbReference>
<sequence>MGESYSHFAGLPEHKTVPSFVGDTKQPSGKTPRPAPPRPRDLRASLQALSLSRRQSQLTPSLAGVQAGGRQAGRGRQRQALIIAPDATSLAVSLGTPHAPSSPCVATASEPLRSNISVRRPSCAPPLVGAAAPRHDGSNLGLNSSFVKDSADGPLFSQRYSSYSTAAPPGSARRRTRRALGSSLNRPVCINLWAALRYVEMKFSFD</sequence>
<accession>A0A9N8KZ09</accession>
<keyword evidence="3" id="KW-1185">Reference proteome</keyword>
<proteinExistence type="predicted"/>
<gene>
    <name evidence="2" type="ORF">CINC_LOCUS5998</name>
</gene>
<evidence type="ECO:0000256" key="1">
    <source>
        <dbReference type="SAM" id="MobiDB-lite"/>
    </source>
</evidence>